<accession>A0A914DEK6</accession>
<reference evidence="2" key="1">
    <citation type="submission" date="2022-11" db="UniProtKB">
        <authorList>
            <consortium name="WormBaseParasite"/>
        </authorList>
    </citation>
    <scope>IDENTIFICATION</scope>
</reference>
<dbReference type="Proteomes" id="UP000887540">
    <property type="component" value="Unplaced"/>
</dbReference>
<dbReference type="WBParaSite" id="ACRNAN_scaffold23259.g18641.t1">
    <property type="protein sequence ID" value="ACRNAN_scaffold23259.g18641.t1"/>
    <property type="gene ID" value="ACRNAN_scaffold23259.g18641"/>
</dbReference>
<name>A0A914DEK6_9BILA</name>
<evidence type="ECO:0000313" key="1">
    <source>
        <dbReference type="Proteomes" id="UP000887540"/>
    </source>
</evidence>
<keyword evidence="1" id="KW-1185">Reference proteome</keyword>
<dbReference type="AlphaFoldDB" id="A0A914DEK6"/>
<protein>
    <submittedName>
        <fullName evidence="2">Uncharacterized protein</fullName>
    </submittedName>
</protein>
<proteinExistence type="predicted"/>
<sequence>MMNNNEINDKVNLWLNNNHEVTNQPDRSTDVTDLIDLFDAVAISTPEDLILDLDDAFSIRMKVLNA</sequence>
<evidence type="ECO:0000313" key="2">
    <source>
        <dbReference type="WBParaSite" id="ACRNAN_scaffold23259.g18641.t1"/>
    </source>
</evidence>
<organism evidence="1 2">
    <name type="scientific">Acrobeloides nanus</name>
    <dbReference type="NCBI Taxonomy" id="290746"/>
    <lineage>
        <taxon>Eukaryota</taxon>
        <taxon>Metazoa</taxon>
        <taxon>Ecdysozoa</taxon>
        <taxon>Nematoda</taxon>
        <taxon>Chromadorea</taxon>
        <taxon>Rhabditida</taxon>
        <taxon>Tylenchina</taxon>
        <taxon>Cephalobomorpha</taxon>
        <taxon>Cephaloboidea</taxon>
        <taxon>Cephalobidae</taxon>
        <taxon>Acrobeloides</taxon>
    </lineage>
</organism>